<reference evidence="6 7" key="1">
    <citation type="submission" date="2022-01" db="EMBL/GenBank/DDBJ databases">
        <title>Flavihumibacter sp. nov., isolated from sediment of a river.</title>
        <authorList>
            <person name="Liu H."/>
        </authorList>
    </citation>
    <scope>NUCLEOTIDE SEQUENCE [LARGE SCALE GENOMIC DNA]</scope>
    <source>
        <strain evidence="6 7">RY-1</strain>
    </source>
</reference>
<evidence type="ECO:0000256" key="4">
    <source>
        <dbReference type="ARBA" id="ARBA00023136"/>
    </source>
</evidence>
<feature type="transmembrane region" description="Helical" evidence="5">
    <location>
        <begin position="238"/>
        <end position="257"/>
    </location>
</feature>
<keyword evidence="3 5" id="KW-1133">Transmembrane helix</keyword>
<keyword evidence="4 5" id="KW-0472">Membrane</keyword>
<organism evidence="6 7">
    <name type="scientific">Flavihumibacter fluminis</name>
    <dbReference type="NCBI Taxonomy" id="2909236"/>
    <lineage>
        <taxon>Bacteria</taxon>
        <taxon>Pseudomonadati</taxon>
        <taxon>Bacteroidota</taxon>
        <taxon>Chitinophagia</taxon>
        <taxon>Chitinophagales</taxon>
        <taxon>Chitinophagaceae</taxon>
        <taxon>Flavihumibacter</taxon>
    </lineage>
</organism>
<evidence type="ECO:0000256" key="3">
    <source>
        <dbReference type="ARBA" id="ARBA00022989"/>
    </source>
</evidence>
<keyword evidence="7" id="KW-1185">Reference proteome</keyword>
<evidence type="ECO:0000256" key="2">
    <source>
        <dbReference type="ARBA" id="ARBA00022692"/>
    </source>
</evidence>
<evidence type="ECO:0000313" key="7">
    <source>
        <dbReference type="Proteomes" id="UP001200145"/>
    </source>
</evidence>
<evidence type="ECO:0000256" key="5">
    <source>
        <dbReference type="SAM" id="Phobius"/>
    </source>
</evidence>
<comment type="caution">
    <text evidence="6">The sequence shown here is derived from an EMBL/GenBank/DDBJ whole genome shotgun (WGS) entry which is preliminary data.</text>
</comment>
<dbReference type="InterPro" id="IPR002293">
    <property type="entry name" value="AA/rel_permease1"/>
</dbReference>
<proteinExistence type="predicted"/>
<keyword evidence="2 5" id="KW-0812">Transmembrane</keyword>
<feature type="transmembrane region" description="Helical" evidence="5">
    <location>
        <begin position="358"/>
        <end position="380"/>
    </location>
</feature>
<feature type="transmembrane region" description="Helical" evidence="5">
    <location>
        <begin position="161"/>
        <end position="179"/>
    </location>
</feature>
<gene>
    <name evidence="6" type="ORF">L0U88_16785</name>
</gene>
<feature type="transmembrane region" description="Helical" evidence="5">
    <location>
        <begin position="400"/>
        <end position="418"/>
    </location>
</feature>
<accession>A0ABS9BKT0</accession>
<feature type="transmembrane region" description="Helical" evidence="5">
    <location>
        <begin position="424"/>
        <end position="442"/>
    </location>
</feature>
<evidence type="ECO:0000256" key="1">
    <source>
        <dbReference type="ARBA" id="ARBA00004141"/>
    </source>
</evidence>
<dbReference type="PANTHER" id="PTHR11785">
    <property type="entry name" value="AMINO ACID TRANSPORTER"/>
    <property type="match status" value="1"/>
</dbReference>
<feature type="transmembrane region" description="Helical" evidence="5">
    <location>
        <begin position="88"/>
        <end position="111"/>
    </location>
</feature>
<comment type="subcellular location">
    <subcellularLocation>
        <location evidence="1">Membrane</location>
        <topology evidence="1">Multi-pass membrane protein</topology>
    </subcellularLocation>
</comment>
<dbReference type="RefSeq" id="WP_234867368.1">
    <property type="nucleotide sequence ID" value="NZ_JAKEVY010000004.1"/>
</dbReference>
<feature type="transmembrane region" description="Helical" evidence="5">
    <location>
        <begin position="333"/>
        <end position="352"/>
    </location>
</feature>
<dbReference type="Proteomes" id="UP001200145">
    <property type="component" value="Unassembled WGS sequence"/>
</dbReference>
<feature type="transmembrane region" description="Helical" evidence="5">
    <location>
        <begin position="45"/>
        <end position="67"/>
    </location>
</feature>
<dbReference type="Pfam" id="PF13520">
    <property type="entry name" value="AA_permease_2"/>
    <property type="match status" value="1"/>
</dbReference>
<feature type="transmembrane region" description="Helical" evidence="5">
    <location>
        <begin position="199"/>
        <end position="217"/>
    </location>
</feature>
<sequence length="451" mass="48630">MQNNSGKNNQLRLFDLTMIVVGLVIGMGIFRTATDAASASLTPTIYFSAWIAGGIIALCGALTYAEIGSRYPVTGGYYKIFAACYHPSVAFAINCIILISNAASLSGVALIGSEYLSQLIFDEPASDLVKSLIAMSAIMVFYFVNLAGLRMSSQTQNILMLIKILMVLVLISALFFPGADPSSLPPSSIPPSSIPPSSLIYSFGVALIAVSFTYGGYQQTINFGEEVKDARKNLPRGIVIGILMIIGLYLLVQMAYVHSIGFEALKSTRGIAAVVAEKMFGPTGKTIFTLLLFLAVLAYVNVLLLSNPRVMYAMSKDGILPGMFAKTDEKRGVLTVSLTVFAAICIIVLFFANTFEKILGFTIFLDSIGMATSAATIFILRKRTKHLDGTGIYTMKWYPVLPLVFMIAYTFVGISIAINTPVLALTGLAVFAVFLGIYFLVVRKSKGIKHS</sequence>
<dbReference type="PIRSF" id="PIRSF006060">
    <property type="entry name" value="AA_transporter"/>
    <property type="match status" value="1"/>
</dbReference>
<dbReference type="PANTHER" id="PTHR11785:SF512">
    <property type="entry name" value="SOBREMESA, ISOFORM B"/>
    <property type="match status" value="1"/>
</dbReference>
<feature type="transmembrane region" description="Helical" evidence="5">
    <location>
        <begin position="287"/>
        <end position="306"/>
    </location>
</feature>
<dbReference type="InterPro" id="IPR050598">
    <property type="entry name" value="AminoAcid_Transporter"/>
</dbReference>
<evidence type="ECO:0000313" key="6">
    <source>
        <dbReference type="EMBL" id="MCF1716301.1"/>
    </source>
</evidence>
<feature type="transmembrane region" description="Helical" evidence="5">
    <location>
        <begin position="12"/>
        <end position="33"/>
    </location>
</feature>
<dbReference type="EMBL" id="JAKEVY010000004">
    <property type="protein sequence ID" value="MCF1716301.1"/>
    <property type="molecule type" value="Genomic_DNA"/>
</dbReference>
<feature type="transmembrane region" description="Helical" evidence="5">
    <location>
        <begin position="131"/>
        <end position="149"/>
    </location>
</feature>
<dbReference type="Gene3D" id="1.20.1740.10">
    <property type="entry name" value="Amino acid/polyamine transporter I"/>
    <property type="match status" value="1"/>
</dbReference>
<protein>
    <submittedName>
        <fullName evidence="6">APC family permease</fullName>
    </submittedName>
</protein>
<name>A0ABS9BKT0_9BACT</name>